<sequence>MEALVSDKGAAVELLGAKHFHCALALRDVVRAAGSSVAALCSSTGFPPHRACSRLSASINSLPHSISSLRATSVAMLKDSAPPAFA</sequence>
<evidence type="ECO:0000313" key="2">
    <source>
        <dbReference type="Proteomes" id="UP000485058"/>
    </source>
</evidence>
<evidence type="ECO:0000313" key="1">
    <source>
        <dbReference type="EMBL" id="GFH14257.1"/>
    </source>
</evidence>
<dbReference type="Proteomes" id="UP000485058">
    <property type="component" value="Unassembled WGS sequence"/>
</dbReference>
<dbReference type="AlphaFoldDB" id="A0A699YVH0"/>
<accession>A0A699YVH0</accession>
<keyword evidence="2" id="KW-1185">Reference proteome</keyword>
<name>A0A699YVH0_HAELA</name>
<reference evidence="1 2" key="1">
    <citation type="submission" date="2020-02" db="EMBL/GenBank/DDBJ databases">
        <title>Draft genome sequence of Haematococcus lacustris strain NIES-144.</title>
        <authorList>
            <person name="Morimoto D."/>
            <person name="Nakagawa S."/>
            <person name="Yoshida T."/>
            <person name="Sawayama S."/>
        </authorList>
    </citation>
    <scope>NUCLEOTIDE SEQUENCE [LARGE SCALE GENOMIC DNA]</scope>
    <source>
        <strain evidence="1 2">NIES-144</strain>
    </source>
</reference>
<organism evidence="1 2">
    <name type="scientific">Haematococcus lacustris</name>
    <name type="common">Green alga</name>
    <name type="synonym">Haematococcus pluvialis</name>
    <dbReference type="NCBI Taxonomy" id="44745"/>
    <lineage>
        <taxon>Eukaryota</taxon>
        <taxon>Viridiplantae</taxon>
        <taxon>Chlorophyta</taxon>
        <taxon>core chlorophytes</taxon>
        <taxon>Chlorophyceae</taxon>
        <taxon>CS clade</taxon>
        <taxon>Chlamydomonadales</taxon>
        <taxon>Haematococcaceae</taxon>
        <taxon>Haematococcus</taxon>
    </lineage>
</organism>
<protein>
    <submittedName>
        <fullName evidence="1">Uncharacterized protein</fullName>
    </submittedName>
</protein>
<comment type="caution">
    <text evidence="1">The sequence shown here is derived from an EMBL/GenBank/DDBJ whole genome shotgun (WGS) entry which is preliminary data.</text>
</comment>
<proteinExistence type="predicted"/>
<gene>
    <name evidence="1" type="ORF">HaLaN_10278</name>
</gene>
<dbReference type="EMBL" id="BLLF01000705">
    <property type="protein sequence ID" value="GFH14257.1"/>
    <property type="molecule type" value="Genomic_DNA"/>
</dbReference>